<sequence>MLNIFVLAVLWDFHAYAFGQGFTNRPVFESTVTLPECTHPCVFSEANVPLMASCRIQGMFDNSNVTFNIGSNIRIQAQRMGSDGIFEARGYTVREEDHLSTINCTLGNPTSTYSEATLFIAKESSTPLLISEPINGNLNIKCMTTGGRPPPELEISKCGKVINVTQIGGEATVTSSSELLNEAMFECCTKDRYFPSKCSGVHTIIRGDVMPLTQLVSSEKSYTLVLGITIAVSSLLCFLIVAIILAAGIYWRKKRGRHLNERLQNHELMLLRPMSTISCTQDHYDLPSEMSTDPTEFTTAYTCGKYLRKN</sequence>
<dbReference type="EMBL" id="JAIWYP010000003">
    <property type="protein sequence ID" value="KAH3858122.1"/>
    <property type="molecule type" value="Genomic_DNA"/>
</dbReference>
<keyword evidence="1" id="KW-0812">Transmembrane</keyword>
<feature type="signal peptide" evidence="2">
    <location>
        <begin position="1"/>
        <end position="19"/>
    </location>
</feature>
<gene>
    <name evidence="3" type="ORF">DPMN_100741</name>
</gene>
<dbReference type="Proteomes" id="UP000828390">
    <property type="component" value="Unassembled WGS sequence"/>
</dbReference>
<organism evidence="3 4">
    <name type="scientific">Dreissena polymorpha</name>
    <name type="common">Zebra mussel</name>
    <name type="synonym">Mytilus polymorpha</name>
    <dbReference type="NCBI Taxonomy" id="45954"/>
    <lineage>
        <taxon>Eukaryota</taxon>
        <taxon>Metazoa</taxon>
        <taxon>Spiralia</taxon>
        <taxon>Lophotrochozoa</taxon>
        <taxon>Mollusca</taxon>
        <taxon>Bivalvia</taxon>
        <taxon>Autobranchia</taxon>
        <taxon>Heteroconchia</taxon>
        <taxon>Euheterodonta</taxon>
        <taxon>Imparidentia</taxon>
        <taxon>Neoheterodontei</taxon>
        <taxon>Myida</taxon>
        <taxon>Dreissenoidea</taxon>
        <taxon>Dreissenidae</taxon>
        <taxon>Dreissena</taxon>
    </lineage>
</organism>
<feature type="transmembrane region" description="Helical" evidence="1">
    <location>
        <begin position="224"/>
        <end position="251"/>
    </location>
</feature>
<protein>
    <recommendedName>
        <fullName evidence="5">Ig-like domain-containing protein</fullName>
    </recommendedName>
</protein>
<keyword evidence="1" id="KW-1133">Transmembrane helix</keyword>
<accession>A0A9D4R8Y1</accession>
<proteinExistence type="predicted"/>
<keyword evidence="4" id="KW-1185">Reference proteome</keyword>
<comment type="caution">
    <text evidence="3">The sequence shown here is derived from an EMBL/GenBank/DDBJ whole genome shotgun (WGS) entry which is preliminary data.</text>
</comment>
<evidence type="ECO:0000313" key="4">
    <source>
        <dbReference type="Proteomes" id="UP000828390"/>
    </source>
</evidence>
<feature type="chain" id="PRO_5039557430" description="Ig-like domain-containing protein" evidence="2">
    <location>
        <begin position="20"/>
        <end position="310"/>
    </location>
</feature>
<reference evidence="3" key="1">
    <citation type="journal article" date="2019" name="bioRxiv">
        <title>The Genome of the Zebra Mussel, Dreissena polymorpha: A Resource for Invasive Species Research.</title>
        <authorList>
            <person name="McCartney M.A."/>
            <person name="Auch B."/>
            <person name="Kono T."/>
            <person name="Mallez S."/>
            <person name="Zhang Y."/>
            <person name="Obille A."/>
            <person name="Becker A."/>
            <person name="Abrahante J.E."/>
            <person name="Garbe J."/>
            <person name="Badalamenti J.P."/>
            <person name="Herman A."/>
            <person name="Mangelson H."/>
            <person name="Liachko I."/>
            <person name="Sullivan S."/>
            <person name="Sone E.D."/>
            <person name="Koren S."/>
            <person name="Silverstein K.A.T."/>
            <person name="Beckman K.B."/>
            <person name="Gohl D.M."/>
        </authorList>
    </citation>
    <scope>NUCLEOTIDE SEQUENCE</scope>
    <source>
        <strain evidence="3">Duluth1</strain>
        <tissue evidence="3">Whole animal</tissue>
    </source>
</reference>
<evidence type="ECO:0000256" key="1">
    <source>
        <dbReference type="SAM" id="Phobius"/>
    </source>
</evidence>
<evidence type="ECO:0000256" key="2">
    <source>
        <dbReference type="SAM" id="SignalP"/>
    </source>
</evidence>
<evidence type="ECO:0008006" key="5">
    <source>
        <dbReference type="Google" id="ProtNLM"/>
    </source>
</evidence>
<keyword evidence="1" id="KW-0472">Membrane</keyword>
<evidence type="ECO:0000313" key="3">
    <source>
        <dbReference type="EMBL" id="KAH3858122.1"/>
    </source>
</evidence>
<keyword evidence="2" id="KW-0732">Signal</keyword>
<name>A0A9D4R8Y1_DREPO</name>
<dbReference type="AlphaFoldDB" id="A0A9D4R8Y1"/>
<reference evidence="3" key="2">
    <citation type="submission" date="2020-11" db="EMBL/GenBank/DDBJ databases">
        <authorList>
            <person name="McCartney M.A."/>
            <person name="Auch B."/>
            <person name="Kono T."/>
            <person name="Mallez S."/>
            <person name="Becker A."/>
            <person name="Gohl D.M."/>
            <person name="Silverstein K.A.T."/>
            <person name="Koren S."/>
            <person name="Bechman K.B."/>
            <person name="Herman A."/>
            <person name="Abrahante J.E."/>
            <person name="Garbe J."/>
        </authorList>
    </citation>
    <scope>NUCLEOTIDE SEQUENCE</scope>
    <source>
        <strain evidence="3">Duluth1</strain>
        <tissue evidence="3">Whole animal</tissue>
    </source>
</reference>